<keyword evidence="6" id="KW-1185">Reference proteome</keyword>
<feature type="coiled-coil region" evidence="1">
    <location>
        <begin position="198"/>
        <end position="225"/>
    </location>
</feature>
<keyword evidence="1" id="KW-0175">Coiled coil</keyword>
<dbReference type="InterPro" id="IPR000160">
    <property type="entry name" value="GGDEF_dom"/>
</dbReference>
<feature type="domain" description="EAL" evidence="3">
    <location>
        <begin position="396"/>
        <end position="646"/>
    </location>
</feature>
<dbReference type="RefSeq" id="WP_059306371.1">
    <property type="nucleotide sequence ID" value="NZ_CP076536.1"/>
</dbReference>
<dbReference type="Gene3D" id="3.30.70.270">
    <property type="match status" value="1"/>
</dbReference>
<dbReference type="InterPro" id="IPR035919">
    <property type="entry name" value="EAL_sf"/>
</dbReference>
<reference evidence="5 6" key="1">
    <citation type="submission" date="2023-01" db="EMBL/GenBank/DDBJ databases">
        <title>Genome sequence resource and annotation of Enterobacter ludwigii, an economically important pathogen of seedling wilt with strawberry.</title>
        <authorList>
            <person name="Xie Y."/>
        </authorList>
    </citation>
    <scope>NUCLEOTIDE SEQUENCE [LARGE SCALE GENOMIC DNA]</scope>
    <source>
        <strain evidence="5 6">CM-TZ4</strain>
    </source>
</reference>
<evidence type="ECO:0000256" key="2">
    <source>
        <dbReference type="SAM" id="Phobius"/>
    </source>
</evidence>
<name>A0AAX3LEG4_9ENTR</name>
<dbReference type="PANTHER" id="PTHR44757">
    <property type="entry name" value="DIGUANYLATE CYCLASE DGCP"/>
    <property type="match status" value="1"/>
</dbReference>
<evidence type="ECO:0000259" key="4">
    <source>
        <dbReference type="PROSITE" id="PS50887"/>
    </source>
</evidence>
<dbReference type="PROSITE" id="PS50887">
    <property type="entry name" value="GGDEF"/>
    <property type="match status" value="1"/>
</dbReference>
<proteinExistence type="predicted"/>
<keyword evidence="2" id="KW-1133">Transmembrane helix</keyword>
<evidence type="ECO:0000313" key="5">
    <source>
        <dbReference type="EMBL" id="WCE14496.1"/>
    </source>
</evidence>
<evidence type="ECO:0000313" key="6">
    <source>
        <dbReference type="Proteomes" id="UP001210538"/>
    </source>
</evidence>
<evidence type="ECO:0000259" key="3">
    <source>
        <dbReference type="PROSITE" id="PS50883"/>
    </source>
</evidence>
<dbReference type="InterPro" id="IPR001633">
    <property type="entry name" value="EAL_dom"/>
</dbReference>
<dbReference type="PANTHER" id="PTHR44757:SF2">
    <property type="entry name" value="BIOFILM ARCHITECTURE MAINTENANCE PROTEIN MBAA"/>
    <property type="match status" value="1"/>
</dbReference>
<protein>
    <submittedName>
        <fullName evidence="5">EAL domain-containing protein</fullName>
    </submittedName>
</protein>
<dbReference type="AlphaFoldDB" id="A0AAX3LEG4"/>
<feature type="domain" description="GGDEF" evidence="4">
    <location>
        <begin position="256"/>
        <end position="387"/>
    </location>
</feature>
<dbReference type="InterPro" id="IPR052155">
    <property type="entry name" value="Biofilm_reg_signaling"/>
</dbReference>
<dbReference type="SMART" id="SM00267">
    <property type="entry name" value="GGDEF"/>
    <property type="match status" value="1"/>
</dbReference>
<dbReference type="SUPFAM" id="SSF55073">
    <property type="entry name" value="Nucleotide cyclase"/>
    <property type="match status" value="1"/>
</dbReference>
<dbReference type="SUPFAM" id="SSF141868">
    <property type="entry name" value="EAL domain-like"/>
    <property type="match status" value="1"/>
</dbReference>
<dbReference type="NCBIfam" id="TIGR00254">
    <property type="entry name" value="GGDEF"/>
    <property type="match status" value="1"/>
</dbReference>
<dbReference type="CDD" id="cd01948">
    <property type="entry name" value="EAL"/>
    <property type="match status" value="1"/>
</dbReference>
<keyword evidence="2" id="KW-0812">Transmembrane</keyword>
<dbReference type="InterPro" id="IPR043128">
    <property type="entry name" value="Rev_trsase/Diguanyl_cyclase"/>
</dbReference>
<dbReference type="SMART" id="SM00052">
    <property type="entry name" value="EAL"/>
    <property type="match status" value="1"/>
</dbReference>
<dbReference type="PROSITE" id="PS50883">
    <property type="entry name" value="EAL"/>
    <property type="match status" value="1"/>
</dbReference>
<gene>
    <name evidence="5" type="ORF">PHA72_06325</name>
</gene>
<sequence length="647" mass="73386">MNRILVGIIFFLFITTGYISFLLHERQEDLQKLNHYKDSWSVSQMVSEYYRLESWISRYSDNNPDITMDDLRMRLEIMLSQRELLKEGDLGKYVKSNKSHNALAKNLHETLDYLDHHLEGMTRAQLADYLEKMYALDSSLSQFSSSALSNDVNSINETNQNIQKLYRIYSGLSVLLIILSAILGVLNVCQNRKILKTHRQVTSLANELQKSKEILQQQNKKLAYDVYHDSLTGLKNRLYFWDDLINNISIASRIHRPVTVMLFDLDRFKEVNDSFGHDAGDLLLREVAHRLSSMSNETNTFYRLGGDEFALLSHELTEESAVNLAMEICECIKKPYIIGNSNVTIGTCVGIVVSELERRSDYLYKFADLALYEAKRAGLNMIKVFRRIMLQKLEESRTLERDLSVAVANKELVVYYQPIVDSYTTEIYGYEALLRWNHPVKGIIAPDDFISVAEKTGFIHEIGKAALEIACKEATTWKVPARISVNVSPVQLSSMNFVDTVRAVLAETGLPATRLELEVTESSLFTDSETPIEILMALRVLGIKISIDDFGTGYSSLSRLIQLGFDKIKIDKSFVRTISTDEETQTIAKLMVGMAKCLDMIIIAEGVETNDQLLCLQRLGCDLAQGYLFGKPAPFISQSIKAGETLV</sequence>
<dbReference type="Pfam" id="PF00563">
    <property type="entry name" value="EAL"/>
    <property type="match status" value="1"/>
</dbReference>
<feature type="transmembrane region" description="Helical" evidence="2">
    <location>
        <begin position="168"/>
        <end position="186"/>
    </location>
</feature>
<organism evidence="5 6">
    <name type="scientific">Enterobacter ludwigii</name>
    <dbReference type="NCBI Taxonomy" id="299767"/>
    <lineage>
        <taxon>Bacteria</taxon>
        <taxon>Pseudomonadati</taxon>
        <taxon>Pseudomonadota</taxon>
        <taxon>Gammaproteobacteria</taxon>
        <taxon>Enterobacterales</taxon>
        <taxon>Enterobacteriaceae</taxon>
        <taxon>Enterobacter</taxon>
        <taxon>Enterobacter cloacae complex</taxon>
    </lineage>
</organism>
<evidence type="ECO:0000256" key="1">
    <source>
        <dbReference type="SAM" id="Coils"/>
    </source>
</evidence>
<dbReference type="Gene3D" id="3.20.20.450">
    <property type="entry name" value="EAL domain"/>
    <property type="match status" value="1"/>
</dbReference>
<dbReference type="InterPro" id="IPR029787">
    <property type="entry name" value="Nucleotide_cyclase"/>
</dbReference>
<feature type="transmembrane region" description="Helical" evidence="2">
    <location>
        <begin position="6"/>
        <end position="23"/>
    </location>
</feature>
<dbReference type="Proteomes" id="UP001210538">
    <property type="component" value="Chromosome"/>
</dbReference>
<keyword evidence="2" id="KW-0472">Membrane</keyword>
<dbReference type="EMBL" id="CP116347">
    <property type="protein sequence ID" value="WCE14496.1"/>
    <property type="molecule type" value="Genomic_DNA"/>
</dbReference>
<accession>A0AAX3LEG4</accession>
<dbReference type="Pfam" id="PF00990">
    <property type="entry name" value="GGDEF"/>
    <property type="match status" value="1"/>
</dbReference>
<dbReference type="CDD" id="cd01949">
    <property type="entry name" value="GGDEF"/>
    <property type="match status" value="1"/>
</dbReference>